<dbReference type="STRING" id="30019.A0A0M3QYW0"/>
<feature type="non-terminal residue" evidence="2">
    <location>
        <position position="1"/>
    </location>
</feature>
<proteinExistence type="predicted"/>
<feature type="compositionally biased region" description="Polar residues" evidence="1">
    <location>
        <begin position="1"/>
        <end position="21"/>
    </location>
</feature>
<protein>
    <submittedName>
        <fullName evidence="2">Mei-38</fullName>
    </submittedName>
</protein>
<dbReference type="Proteomes" id="UP000494163">
    <property type="component" value="Chromosome X"/>
</dbReference>
<feature type="compositionally biased region" description="Basic and acidic residues" evidence="1">
    <location>
        <begin position="123"/>
        <end position="133"/>
    </location>
</feature>
<feature type="non-terminal residue" evidence="2">
    <location>
        <position position="148"/>
    </location>
</feature>
<dbReference type="AlphaFoldDB" id="A0A0M3QYW0"/>
<sequence>IRSCWSPISKSPTSGSENSCSAVAPRAYEFKAVYDQRRQNALRQREEEERKARQFHSRPVPNFKAMHKRLQDMIVVQKFTLPTTPETLKHSRKRQVDPNRVDEMNGKDSRAALTEVKPFQLRSEQRVRERRGFDAAMQKQLAERKQQV</sequence>
<keyword evidence="3" id="KW-1185">Reference proteome</keyword>
<feature type="compositionally biased region" description="Basic and acidic residues" evidence="1">
    <location>
        <begin position="38"/>
        <end position="52"/>
    </location>
</feature>
<evidence type="ECO:0000313" key="3">
    <source>
        <dbReference type="Proteomes" id="UP000494163"/>
    </source>
</evidence>
<feature type="region of interest" description="Disordered" evidence="1">
    <location>
        <begin position="123"/>
        <end position="148"/>
    </location>
</feature>
<feature type="region of interest" description="Disordered" evidence="1">
    <location>
        <begin position="38"/>
        <end position="63"/>
    </location>
</feature>
<dbReference type="EMBL" id="CP012528">
    <property type="protein sequence ID" value="ALC48299.1"/>
    <property type="molecule type" value="Genomic_DNA"/>
</dbReference>
<evidence type="ECO:0000313" key="2">
    <source>
        <dbReference type="EMBL" id="ALC48299.1"/>
    </source>
</evidence>
<accession>A0A0M3QYW0</accession>
<organism evidence="2 3">
    <name type="scientific">Drosophila busckii</name>
    <name type="common">Fruit fly</name>
    <dbReference type="NCBI Taxonomy" id="30019"/>
    <lineage>
        <taxon>Eukaryota</taxon>
        <taxon>Metazoa</taxon>
        <taxon>Ecdysozoa</taxon>
        <taxon>Arthropoda</taxon>
        <taxon>Hexapoda</taxon>
        <taxon>Insecta</taxon>
        <taxon>Pterygota</taxon>
        <taxon>Neoptera</taxon>
        <taxon>Endopterygota</taxon>
        <taxon>Diptera</taxon>
        <taxon>Brachycera</taxon>
        <taxon>Muscomorpha</taxon>
        <taxon>Ephydroidea</taxon>
        <taxon>Drosophilidae</taxon>
        <taxon>Drosophila</taxon>
    </lineage>
</organism>
<reference evidence="2 3" key="1">
    <citation type="submission" date="2015-08" db="EMBL/GenBank/DDBJ databases">
        <title>Ancestral chromatin configuration constrains chromatin evolution on differentiating sex chromosomes in Drosophila.</title>
        <authorList>
            <person name="Zhou Q."/>
            <person name="Bachtrog D."/>
        </authorList>
    </citation>
    <scope>NUCLEOTIDE SEQUENCE [LARGE SCALE GENOMIC DNA]</scope>
    <source>
        <tissue evidence="2">Whole larvae</tissue>
    </source>
</reference>
<feature type="region of interest" description="Disordered" evidence="1">
    <location>
        <begin position="85"/>
        <end position="111"/>
    </location>
</feature>
<feature type="region of interest" description="Disordered" evidence="1">
    <location>
        <begin position="1"/>
        <end position="22"/>
    </location>
</feature>
<name>A0A0M3QYW0_DROBS</name>
<feature type="compositionally biased region" description="Basic and acidic residues" evidence="1">
    <location>
        <begin position="94"/>
        <end position="110"/>
    </location>
</feature>
<evidence type="ECO:0000256" key="1">
    <source>
        <dbReference type="SAM" id="MobiDB-lite"/>
    </source>
</evidence>
<gene>
    <name evidence="2" type="ORF">Dbus_chrXg155</name>
</gene>
<dbReference type="OrthoDB" id="70570at2759"/>